<dbReference type="SUPFAM" id="SSF51735">
    <property type="entry name" value="NAD(P)-binding Rossmann-fold domains"/>
    <property type="match status" value="1"/>
</dbReference>
<reference evidence="7 8" key="1">
    <citation type="submission" date="2019-02" db="EMBL/GenBank/DDBJ databases">
        <title>Closed genome of Sporomusa termitida DSM 4440.</title>
        <authorList>
            <person name="Poehlein A."/>
            <person name="Daniel R."/>
        </authorList>
    </citation>
    <scope>NUCLEOTIDE SEQUENCE [LARGE SCALE GENOMIC DNA]</scope>
    <source>
        <strain evidence="7 8">DSM 4440</strain>
    </source>
</reference>
<dbReference type="InterPro" id="IPR036291">
    <property type="entry name" value="NAD(P)-bd_dom_sf"/>
</dbReference>
<organism evidence="7 8">
    <name type="scientific">Sporomusa termitida</name>
    <dbReference type="NCBI Taxonomy" id="2377"/>
    <lineage>
        <taxon>Bacteria</taxon>
        <taxon>Bacillati</taxon>
        <taxon>Bacillota</taxon>
        <taxon>Negativicutes</taxon>
        <taxon>Selenomonadales</taxon>
        <taxon>Sporomusaceae</taxon>
        <taxon>Sporomusa</taxon>
    </lineage>
</organism>
<dbReference type="OrthoDB" id="9804542at2"/>
<accession>A0A517DV60</accession>
<evidence type="ECO:0000259" key="6">
    <source>
        <dbReference type="Pfam" id="PF14833"/>
    </source>
</evidence>
<evidence type="ECO:0000256" key="1">
    <source>
        <dbReference type="ARBA" id="ARBA00009080"/>
    </source>
</evidence>
<dbReference type="GO" id="GO:0008679">
    <property type="term" value="F:2-hydroxy-3-oxopropionate reductase activity"/>
    <property type="evidence" value="ECO:0007669"/>
    <property type="project" value="UniProtKB-EC"/>
</dbReference>
<dbReference type="PANTHER" id="PTHR43060:SF15">
    <property type="entry name" value="3-HYDROXYISOBUTYRATE DEHYDROGENASE-LIKE 1, MITOCHONDRIAL-RELATED"/>
    <property type="match status" value="1"/>
</dbReference>
<dbReference type="GO" id="GO:0050661">
    <property type="term" value="F:NADP binding"/>
    <property type="evidence" value="ECO:0007669"/>
    <property type="project" value="InterPro"/>
</dbReference>
<evidence type="ECO:0000256" key="3">
    <source>
        <dbReference type="ARBA" id="ARBA00023027"/>
    </source>
</evidence>
<dbReference type="InterPro" id="IPR006115">
    <property type="entry name" value="6PGDH_NADP-bd"/>
</dbReference>
<proteinExistence type="inferred from homology"/>
<dbReference type="EC" id="1.1.1.60" evidence="7"/>
<dbReference type="AlphaFoldDB" id="A0A517DV60"/>
<dbReference type="KEGG" id="sted:SPTER_26130"/>
<dbReference type="Gene3D" id="3.40.50.720">
    <property type="entry name" value="NAD(P)-binding Rossmann-like Domain"/>
    <property type="match status" value="1"/>
</dbReference>
<dbReference type="Gene3D" id="1.10.1040.10">
    <property type="entry name" value="N-(1-d-carboxylethyl)-l-norvaline Dehydrogenase, domain 2"/>
    <property type="match status" value="1"/>
</dbReference>
<evidence type="ECO:0000259" key="5">
    <source>
        <dbReference type="Pfam" id="PF03446"/>
    </source>
</evidence>
<keyword evidence="8" id="KW-1185">Reference proteome</keyword>
<evidence type="ECO:0000256" key="2">
    <source>
        <dbReference type="ARBA" id="ARBA00023002"/>
    </source>
</evidence>
<evidence type="ECO:0000313" key="7">
    <source>
        <dbReference type="EMBL" id="QDR81239.1"/>
    </source>
</evidence>
<evidence type="ECO:0000256" key="4">
    <source>
        <dbReference type="PIRSR" id="PIRSR000103-1"/>
    </source>
</evidence>
<feature type="domain" description="3-hydroxyisobutyrate dehydrogenase-like NAD-binding" evidence="6">
    <location>
        <begin position="165"/>
        <end position="283"/>
    </location>
</feature>
<feature type="domain" description="6-phosphogluconate dehydrogenase NADP-binding" evidence="5">
    <location>
        <begin position="4"/>
        <end position="160"/>
    </location>
</feature>
<dbReference type="Pfam" id="PF03446">
    <property type="entry name" value="NAD_binding_2"/>
    <property type="match status" value="1"/>
</dbReference>
<dbReference type="EMBL" id="CP036259">
    <property type="protein sequence ID" value="QDR81239.1"/>
    <property type="molecule type" value="Genomic_DNA"/>
</dbReference>
<dbReference type="PROSITE" id="PS00895">
    <property type="entry name" value="3_HYDROXYISOBUT_DH"/>
    <property type="match status" value="1"/>
</dbReference>
<dbReference type="Proteomes" id="UP000320776">
    <property type="component" value="Chromosome"/>
</dbReference>
<dbReference type="GO" id="GO:0016054">
    <property type="term" value="P:organic acid catabolic process"/>
    <property type="evidence" value="ECO:0007669"/>
    <property type="project" value="UniProtKB-ARBA"/>
</dbReference>
<comment type="similarity">
    <text evidence="1">Belongs to the HIBADH-related family.</text>
</comment>
<dbReference type="Pfam" id="PF14833">
    <property type="entry name" value="NAD_binding_11"/>
    <property type="match status" value="1"/>
</dbReference>
<dbReference type="RefSeq" id="WP_144350761.1">
    <property type="nucleotide sequence ID" value="NZ_CP036259.1"/>
</dbReference>
<gene>
    <name evidence="7" type="primary">glxR</name>
    <name evidence="7" type="ORF">SPTER_26130</name>
</gene>
<keyword evidence="3" id="KW-0520">NAD</keyword>
<dbReference type="InterPro" id="IPR015815">
    <property type="entry name" value="HIBADH-related"/>
</dbReference>
<dbReference type="GO" id="GO:0051287">
    <property type="term" value="F:NAD binding"/>
    <property type="evidence" value="ECO:0007669"/>
    <property type="project" value="InterPro"/>
</dbReference>
<dbReference type="SUPFAM" id="SSF48179">
    <property type="entry name" value="6-phosphogluconate dehydrogenase C-terminal domain-like"/>
    <property type="match status" value="1"/>
</dbReference>
<dbReference type="InterPro" id="IPR013328">
    <property type="entry name" value="6PGD_dom2"/>
</dbReference>
<feature type="active site" evidence="4">
    <location>
        <position position="169"/>
    </location>
</feature>
<dbReference type="PIRSF" id="PIRSF000103">
    <property type="entry name" value="HIBADH"/>
    <property type="match status" value="1"/>
</dbReference>
<dbReference type="InterPro" id="IPR029154">
    <property type="entry name" value="HIBADH-like_NADP-bd"/>
</dbReference>
<name>A0A517DV60_9FIRM</name>
<protein>
    <submittedName>
        <fullName evidence="7">2-hydroxy-3-oxopropionate reductase</fullName>
        <ecNumber evidence="7">1.1.1.60</ecNumber>
    </submittedName>
</protein>
<dbReference type="InterPro" id="IPR002204">
    <property type="entry name" value="3-OH-isobutyrate_DH-rel_CS"/>
</dbReference>
<dbReference type="PANTHER" id="PTHR43060">
    <property type="entry name" value="3-HYDROXYISOBUTYRATE DEHYDROGENASE-LIKE 1, MITOCHONDRIAL-RELATED"/>
    <property type="match status" value="1"/>
</dbReference>
<dbReference type="InterPro" id="IPR008927">
    <property type="entry name" value="6-PGluconate_DH-like_C_sf"/>
</dbReference>
<sequence length="297" mass="31104">MEKKLGFIGLGIMGRPMVRNLLAAGYQVHVYSIQASEIQDVVKDGAIAETDAQSVVAMADITITMVPDTPQVQAVITSVLPVLKQGKIIVDMSTISALSTKELAAKVKETGALMLDAPVSGGDKGAIAGTLSIMVGGEKAAFETCLPVFNVLGKRVTHVGGSSMGQVVKSCNQVLAASTVLALGEALVLGTKAGADPAKIMEVMSAGYARCGAIEIRGANILQGDFAPGFKSKLQYKDLRLAMELSRGIDAPMPVASIVHEFYKTCMAKGLGEEDHTNVIRLIEEMADVEVRVGTGK</sequence>
<keyword evidence="2 7" id="KW-0560">Oxidoreductase</keyword>
<evidence type="ECO:0000313" key="8">
    <source>
        <dbReference type="Proteomes" id="UP000320776"/>
    </source>
</evidence>